<reference evidence="1 2" key="1">
    <citation type="journal article" date="2013" name="Genome Biol.">
        <title>The genome sequence of the most widely cultivated cacao type and its use to identify candidate genes regulating pod color.</title>
        <authorList>
            <person name="Motamayor J.C."/>
            <person name="Mockaitis K."/>
            <person name="Schmutz J."/>
            <person name="Haiminen N."/>
            <person name="Iii D.L."/>
            <person name="Cornejo O."/>
            <person name="Findley S.D."/>
            <person name="Zheng P."/>
            <person name="Utro F."/>
            <person name="Royaert S."/>
            <person name="Saski C."/>
            <person name="Jenkins J."/>
            <person name="Podicheti R."/>
            <person name="Zhao M."/>
            <person name="Scheffler B.E."/>
            <person name="Stack J.C."/>
            <person name="Feltus F.A."/>
            <person name="Mustiga G.M."/>
            <person name="Amores F."/>
            <person name="Phillips W."/>
            <person name="Marelli J.P."/>
            <person name="May G.D."/>
            <person name="Shapiro H."/>
            <person name="Ma J."/>
            <person name="Bustamante C.D."/>
            <person name="Schnell R.J."/>
            <person name="Main D."/>
            <person name="Gilbert D."/>
            <person name="Parida L."/>
            <person name="Kuhn D.N."/>
        </authorList>
    </citation>
    <scope>NUCLEOTIDE SEQUENCE [LARGE SCALE GENOMIC DNA]</scope>
    <source>
        <strain evidence="2">cv. Matina 1-6</strain>
    </source>
</reference>
<dbReference type="eggNOG" id="ENOG502S5SE">
    <property type="taxonomic scope" value="Eukaryota"/>
</dbReference>
<sequence>MSDGCGRGIKFSIEDPPALNQEIKIEFLPTSHPLFPAYKITCLTVTFISNYIGPFAFSTNIFTMATKPHHDADGGPITDEQGVYRFKPRAFNIVWGNDNRYWRIPSTRSNNDEVAELVQVSWLEVTGLVELRPLKTYQVTFTLSFKEDAFGWNGSPVFLMAKVGKKGKYKWRRLKELESLPKVPTEVPSNSEPFLVEVPDDVPDKRLYFGLYEVWSGKWKGGLRVHGATVKEKK</sequence>
<gene>
    <name evidence="1" type="ORF">TCM_029383</name>
</gene>
<dbReference type="EMBL" id="CM001884">
    <property type="protein sequence ID" value="EOY27542.1"/>
    <property type="molecule type" value="Genomic_DNA"/>
</dbReference>
<evidence type="ECO:0000313" key="2">
    <source>
        <dbReference type="Proteomes" id="UP000026915"/>
    </source>
</evidence>
<dbReference type="STRING" id="3641.A0A061GEG8"/>
<organism evidence="1 2">
    <name type="scientific">Theobroma cacao</name>
    <name type="common">Cacao</name>
    <name type="synonym">Cocoa</name>
    <dbReference type="NCBI Taxonomy" id="3641"/>
    <lineage>
        <taxon>Eukaryota</taxon>
        <taxon>Viridiplantae</taxon>
        <taxon>Streptophyta</taxon>
        <taxon>Embryophyta</taxon>
        <taxon>Tracheophyta</taxon>
        <taxon>Spermatophyta</taxon>
        <taxon>Magnoliopsida</taxon>
        <taxon>eudicotyledons</taxon>
        <taxon>Gunneridae</taxon>
        <taxon>Pentapetalae</taxon>
        <taxon>rosids</taxon>
        <taxon>malvids</taxon>
        <taxon>Malvales</taxon>
        <taxon>Malvaceae</taxon>
        <taxon>Byttnerioideae</taxon>
        <taxon>Theobroma</taxon>
    </lineage>
</organism>
<dbReference type="AlphaFoldDB" id="A0A061GEG8"/>
<dbReference type="HOGENOM" id="CLU_050973_5_0_1"/>
<dbReference type="Pfam" id="PF14299">
    <property type="entry name" value="PP2"/>
    <property type="match status" value="1"/>
</dbReference>
<protein>
    <submittedName>
        <fullName evidence="1">Phloem protein 2-A10, putative</fullName>
    </submittedName>
</protein>
<dbReference type="OMA" id="AREPHQK"/>
<dbReference type="Gramene" id="EOY27542">
    <property type="protein sequence ID" value="EOY27542"/>
    <property type="gene ID" value="TCM_029383"/>
</dbReference>
<proteinExistence type="predicted"/>
<dbReference type="InParanoid" id="A0A061GEG8"/>
<dbReference type="PANTHER" id="PTHR32278:SF2">
    <property type="entry name" value="PROTEIN PHLOEM PROTEIN 2-LIKE A9"/>
    <property type="match status" value="1"/>
</dbReference>
<dbReference type="FunCoup" id="A0A061GEG8">
    <property type="interactions" value="6"/>
</dbReference>
<dbReference type="PANTHER" id="PTHR32278">
    <property type="entry name" value="F-BOX DOMAIN-CONTAINING PROTEIN"/>
    <property type="match status" value="1"/>
</dbReference>
<dbReference type="Proteomes" id="UP000026915">
    <property type="component" value="Chromosome 6"/>
</dbReference>
<accession>A0A061GEG8</accession>
<dbReference type="InterPro" id="IPR025886">
    <property type="entry name" value="PP2-like"/>
</dbReference>
<evidence type="ECO:0000313" key="1">
    <source>
        <dbReference type="EMBL" id="EOY27542.1"/>
    </source>
</evidence>
<keyword evidence="2" id="KW-1185">Reference proteome</keyword>
<name>A0A061GEG8_THECC</name>